<comment type="caution">
    <text evidence="2">The sequence shown here is derived from an EMBL/GenBank/DDBJ whole genome shotgun (WGS) entry which is preliminary data.</text>
</comment>
<sequence length="139" mass="15417">MDLKIEFEKIMATDEMIALATSVDGKANVRVVNFYYDPEAKIVYFTSFNKNPKVAELEQNNVVAFTTIPNQGTAHARAQGAKVVLSDKSVYDVEAGFVSKIPHYAQTIAMAGPNLNLYEIHFDEVKVTVDMQNSGIIQL</sequence>
<evidence type="ECO:0000313" key="2">
    <source>
        <dbReference type="EMBL" id="TLG75287.1"/>
    </source>
</evidence>
<dbReference type="InterPro" id="IPR012349">
    <property type="entry name" value="Split_barrel_FMN-bd"/>
</dbReference>
<keyword evidence="3" id="KW-1185">Reference proteome</keyword>
<dbReference type="InParanoid" id="A0A5R8QDF0"/>
<dbReference type="InterPro" id="IPR055196">
    <property type="entry name" value="Putative_PNPOx_2"/>
</dbReference>
<feature type="domain" description="Pyridoxamine 5'-phosphate oxidase-like" evidence="1">
    <location>
        <begin position="11"/>
        <end position="133"/>
    </location>
</feature>
<dbReference type="OrthoDB" id="2146997at2"/>
<evidence type="ECO:0000313" key="3">
    <source>
        <dbReference type="Proteomes" id="UP000306912"/>
    </source>
</evidence>
<gene>
    <name evidence="2" type="ORF">FEZ08_04365</name>
</gene>
<dbReference type="SUPFAM" id="SSF50475">
    <property type="entry name" value="FMN-binding split barrel"/>
    <property type="match status" value="1"/>
</dbReference>
<reference evidence="2 3" key="1">
    <citation type="submission" date="2019-05" db="EMBL/GenBank/DDBJ databases">
        <title>Culicoidintestinum kansasii gen. nov., sp. nov. from the gastrointestinal tract of the biting midge, Culicoides sonorensis.</title>
        <authorList>
            <person name="Neupane S."/>
            <person name="Ghosh A."/>
            <person name="Gunther S."/>
            <person name="Martin K."/>
            <person name="Zurek L."/>
        </authorList>
    </citation>
    <scope>NUCLEOTIDE SEQUENCE [LARGE SCALE GENOMIC DNA]</scope>
    <source>
        <strain evidence="2 3">CS-1</strain>
    </source>
</reference>
<protein>
    <submittedName>
        <fullName evidence="2">Pyridoxamine 5'-phosphate oxidase family protein</fullName>
    </submittedName>
</protein>
<dbReference type="AlphaFoldDB" id="A0A5R8QDF0"/>
<dbReference type="Proteomes" id="UP000306912">
    <property type="component" value="Unassembled WGS sequence"/>
</dbReference>
<organism evidence="2 3">
    <name type="scientific">Culicoidibacter larvae</name>
    <dbReference type="NCBI Taxonomy" id="2579976"/>
    <lineage>
        <taxon>Bacteria</taxon>
        <taxon>Bacillati</taxon>
        <taxon>Bacillota</taxon>
        <taxon>Culicoidibacteria</taxon>
        <taxon>Culicoidibacterales</taxon>
        <taxon>Culicoidibacteraceae</taxon>
        <taxon>Culicoidibacter</taxon>
    </lineage>
</organism>
<dbReference type="EMBL" id="VBWP01000003">
    <property type="protein sequence ID" value="TLG75287.1"/>
    <property type="molecule type" value="Genomic_DNA"/>
</dbReference>
<name>A0A5R8QDF0_9FIRM</name>
<dbReference type="RefSeq" id="WP_138190508.1">
    <property type="nucleotide sequence ID" value="NZ_VBWP01000003.1"/>
</dbReference>
<dbReference type="Gene3D" id="2.30.110.10">
    <property type="entry name" value="Electron Transport, Fmn-binding Protein, Chain A"/>
    <property type="match status" value="1"/>
</dbReference>
<evidence type="ECO:0000259" key="1">
    <source>
        <dbReference type="Pfam" id="PF22696"/>
    </source>
</evidence>
<dbReference type="Pfam" id="PF22696">
    <property type="entry name" value="Putative_PNPOx_2"/>
    <property type="match status" value="1"/>
</dbReference>
<proteinExistence type="predicted"/>
<accession>A0A5R8QDF0</accession>